<dbReference type="EMBL" id="FLUL01000001">
    <property type="protein sequence ID" value="SBV96868.1"/>
    <property type="molecule type" value="Genomic_DNA"/>
</dbReference>
<gene>
    <name evidence="3" type="ORF">KL86DYS2_11171</name>
</gene>
<feature type="chain" id="PRO_5011990318" description="DUF3943 domain-containing protein" evidence="1">
    <location>
        <begin position="21"/>
        <end position="492"/>
    </location>
</feature>
<dbReference type="RefSeq" id="WP_296948148.1">
    <property type="nucleotide sequence ID" value="NZ_LT599021.1"/>
</dbReference>
<dbReference type="InterPro" id="IPR025079">
    <property type="entry name" value="DUF3943"/>
</dbReference>
<dbReference type="AlphaFoldDB" id="A0A212JBR6"/>
<proteinExistence type="predicted"/>
<organism evidence="3">
    <name type="scientific">uncultured Dysgonomonas sp</name>
    <dbReference type="NCBI Taxonomy" id="206096"/>
    <lineage>
        <taxon>Bacteria</taxon>
        <taxon>Pseudomonadati</taxon>
        <taxon>Bacteroidota</taxon>
        <taxon>Bacteroidia</taxon>
        <taxon>Bacteroidales</taxon>
        <taxon>Dysgonomonadaceae</taxon>
        <taxon>Dysgonomonas</taxon>
        <taxon>environmental samples</taxon>
    </lineage>
</organism>
<evidence type="ECO:0000256" key="1">
    <source>
        <dbReference type="SAM" id="SignalP"/>
    </source>
</evidence>
<evidence type="ECO:0000313" key="3">
    <source>
        <dbReference type="EMBL" id="SBV96868.1"/>
    </source>
</evidence>
<reference evidence="3" key="1">
    <citation type="submission" date="2016-04" db="EMBL/GenBank/DDBJ databases">
        <authorList>
            <person name="Evans L.H."/>
            <person name="Alamgir A."/>
            <person name="Owens N."/>
            <person name="Weber N.D."/>
            <person name="Virtaneva K."/>
            <person name="Barbian K."/>
            <person name="Babar A."/>
            <person name="Rosenke K."/>
        </authorList>
    </citation>
    <scope>NUCLEOTIDE SEQUENCE</scope>
    <source>
        <strain evidence="3">86-2</strain>
    </source>
</reference>
<name>A0A212JBR6_9BACT</name>
<accession>A0A212JBR6</accession>
<protein>
    <recommendedName>
        <fullName evidence="2">DUF3943 domain-containing protein</fullName>
    </recommendedName>
</protein>
<sequence length="492" mass="56790">MQNKFLLFFTFLLISFYAQAQFAIRYQVAPPKPADSIDIAFYSKKKFWEAATQNFGLNMAIWGFDRFVMKEDFAYINMHTIKKNLKGGFVWDNDQMGTNMFLHPYHGNLYYNSARSRGFNYWESGLFALGGSAMWELFMENEYPSINDIIATPIGGLSLGEVLYRTSDLVLDDRREGSHRFGRELAAFVIAPTRGLTRILNGDAWRRRSTTGKQFGVPDVSVEVSAGVRVLELKGEILDKGVGAAMDVNIEYGDRFSDENEKPYDYFTFKSNLNIHSSQPMLSQLNIIGRLYVTELVDTKNDFLSLGFYQHFDYYDSDTISDVSGKIPYKFCTPASFGAGFIYQSKRIQNVGFNAFLHTNLVLLGGALSDHYVVDMRNYNLASGFSTKLGFNLTYKDWISMSGNYEVYRMFTWKGYPKDIDWDNIDVHEFNYQGDRSQAILHAISLRTDIKLRSHLFLTGIYYNYMRDTNYRYFDDVFSKTSEGRLMLTYKF</sequence>
<dbReference type="Pfam" id="PF13084">
    <property type="entry name" value="DUF3943"/>
    <property type="match status" value="1"/>
</dbReference>
<keyword evidence="1" id="KW-0732">Signal</keyword>
<feature type="domain" description="DUF3943" evidence="2">
    <location>
        <begin position="88"/>
        <end position="192"/>
    </location>
</feature>
<evidence type="ECO:0000259" key="2">
    <source>
        <dbReference type="Pfam" id="PF13084"/>
    </source>
</evidence>
<feature type="signal peptide" evidence="1">
    <location>
        <begin position="1"/>
        <end position="20"/>
    </location>
</feature>